<dbReference type="KEGG" id="amuc:Pan181_37440"/>
<dbReference type="EMBL" id="CP036278">
    <property type="protein sequence ID" value="QDU57526.1"/>
    <property type="molecule type" value="Genomic_DNA"/>
</dbReference>
<reference evidence="3 4" key="1">
    <citation type="submission" date="2019-02" db="EMBL/GenBank/DDBJ databases">
        <title>Deep-cultivation of Planctomycetes and their phenomic and genomic characterization uncovers novel biology.</title>
        <authorList>
            <person name="Wiegand S."/>
            <person name="Jogler M."/>
            <person name="Boedeker C."/>
            <person name="Pinto D."/>
            <person name="Vollmers J."/>
            <person name="Rivas-Marin E."/>
            <person name="Kohn T."/>
            <person name="Peeters S.H."/>
            <person name="Heuer A."/>
            <person name="Rast P."/>
            <person name="Oberbeckmann S."/>
            <person name="Bunk B."/>
            <person name="Jeske O."/>
            <person name="Meyerdierks A."/>
            <person name="Storesund J.E."/>
            <person name="Kallscheuer N."/>
            <person name="Luecker S."/>
            <person name="Lage O.M."/>
            <person name="Pohl T."/>
            <person name="Merkel B.J."/>
            <person name="Hornburger P."/>
            <person name="Mueller R.-W."/>
            <person name="Bruemmer F."/>
            <person name="Labrenz M."/>
            <person name="Spormann A.M."/>
            <person name="Op den Camp H."/>
            <person name="Overmann J."/>
            <person name="Amann R."/>
            <person name="Jetten M.S.M."/>
            <person name="Mascher T."/>
            <person name="Medema M.H."/>
            <person name="Devos D.P."/>
            <person name="Kaster A.-K."/>
            <person name="Ovreas L."/>
            <person name="Rohde M."/>
            <person name="Galperin M.Y."/>
            <person name="Jogler C."/>
        </authorList>
    </citation>
    <scope>NUCLEOTIDE SEQUENCE [LARGE SCALE GENOMIC DNA]</scope>
    <source>
        <strain evidence="3 4">Pan181</strain>
    </source>
</reference>
<accession>A0A518AS40</accession>
<dbReference type="InterPro" id="IPR025139">
    <property type="entry name" value="DUF4062"/>
</dbReference>
<evidence type="ECO:0000256" key="1">
    <source>
        <dbReference type="SAM" id="MobiDB-lite"/>
    </source>
</evidence>
<proteinExistence type="predicted"/>
<dbReference type="AlphaFoldDB" id="A0A518AS40"/>
<gene>
    <name evidence="3" type="ORF">Pan181_37440</name>
</gene>
<evidence type="ECO:0000313" key="3">
    <source>
        <dbReference type="EMBL" id="QDU57526.1"/>
    </source>
</evidence>
<dbReference type="RefSeq" id="WP_197528468.1">
    <property type="nucleotide sequence ID" value="NZ_CP036278.1"/>
</dbReference>
<dbReference type="Proteomes" id="UP000315750">
    <property type="component" value="Chromosome"/>
</dbReference>
<keyword evidence="4" id="KW-1185">Reference proteome</keyword>
<feature type="domain" description="DUF4062" evidence="2">
    <location>
        <begin position="6"/>
        <end position="86"/>
    </location>
</feature>
<sequence length="396" mass="44863">MNEKNVFISSVMRGFAAERAAARRAVETLRHQPVMAEDFGATASTPQTACLEGVRRSHIYVGIFGQRYGNRVESGHSPTEEEFREAERRGLDMLCFVMKGALDDDQKQFVDSIKSYEHGKMLAFYESTDELKDLIVQALNDLSLASLGGGLDASVAQKKFESRISSDESSRRSEPECRLAIIPERQVDEYLSPHDLSEASFREKLEQLLLFGPQPRLFDREKGVRCREGEDFLCLWQGRDEYDSPDTSVSIYADGTIILADSLTSQHQRDRFSHGLLRSFVVDEQNVLDRASGFFAFSESVYSSLEAFRQASAFFTWLQLANMRDKSFGRIPSSEPNSFQMPSHSLDDPVSSPPEPQRIVRKQLLDHQSLANDLISRLIRRFKAAGGYYESSERLH</sequence>
<dbReference type="Pfam" id="PF13271">
    <property type="entry name" value="DUF4062"/>
    <property type="match status" value="1"/>
</dbReference>
<protein>
    <recommendedName>
        <fullName evidence="2">DUF4062 domain-containing protein</fullName>
    </recommendedName>
</protein>
<evidence type="ECO:0000259" key="2">
    <source>
        <dbReference type="Pfam" id="PF13271"/>
    </source>
</evidence>
<feature type="region of interest" description="Disordered" evidence="1">
    <location>
        <begin position="331"/>
        <end position="356"/>
    </location>
</feature>
<organism evidence="3 4">
    <name type="scientific">Aeoliella mucimassa</name>
    <dbReference type="NCBI Taxonomy" id="2527972"/>
    <lineage>
        <taxon>Bacteria</taxon>
        <taxon>Pseudomonadati</taxon>
        <taxon>Planctomycetota</taxon>
        <taxon>Planctomycetia</taxon>
        <taxon>Pirellulales</taxon>
        <taxon>Lacipirellulaceae</taxon>
        <taxon>Aeoliella</taxon>
    </lineage>
</organism>
<evidence type="ECO:0000313" key="4">
    <source>
        <dbReference type="Proteomes" id="UP000315750"/>
    </source>
</evidence>
<feature type="compositionally biased region" description="Polar residues" evidence="1">
    <location>
        <begin position="334"/>
        <end position="343"/>
    </location>
</feature>
<name>A0A518AS40_9BACT</name>